<organism evidence="4">
    <name type="scientific">uncultured Nocardioidaceae bacterium</name>
    <dbReference type="NCBI Taxonomy" id="253824"/>
    <lineage>
        <taxon>Bacteria</taxon>
        <taxon>Bacillati</taxon>
        <taxon>Actinomycetota</taxon>
        <taxon>Actinomycetes</taxon>
        <taxon>Propionibacteriales</taxon>
        <taxon>Nocardioidaceae</taxon>
        <taxon>environmental samples</taxon>
    </lineage>
</organism>
<gene>
    <name evidence="4" type="ORF">AVDCRST_MAG47-547</name>
</gene>
<feature type="domain" description="Mammalian cell entry C-terminal" evidence="3">
    <location>
        <begin position="128"/>
        <end position="301"/>
    </location>
</feature>
<keyword evidence="4" id="KW-0449">Lipoprotein</keyword>
<evidence type="ECO:0000259" key="2">
    <source>
        <dbReference type="Pfam" id="PF02470"/>
    </source>
</evidence>
<dbReference type="InterPro" id="IPR052336">
    <property type="entry name" value="MlaD_Phospholipid_Transporter"/>
</dbReference>
<feature type="compositionally biased region" description="Gly residues" evidence="1">
    <location>
        <begin position="409"/>
        <end position="434"/>
    </location>
</feature>
<dbReference type="InterPro" id="IPR005693">
    <property type="entry name" value="Mce"/>
</dbReference>
<evidence type="ECO:0000313" key="4">
    <source>
        <dbReference type="EMBL" id="CAA9365625.1"/>
    </source>
</evidence>
<dbReference type="InterPro" id="IPR003399">
    <property type="entry name" value="Mce/MlaD"/>
</dbReference>
<name>A0A6J4MPZ1_9ACTN</name>
<dbReference type="Pfam" id="PF02470">
    <property type="entry name" value="MlaD"/>
    <property type="match status" value="1"/>
</dbReference>
<dbReference type="PANTHER" id="PTHR33371">
    <property type="entry name" value="INTERMEMBRANE PHOSPHOLIPID TRANSPORT SYSTEM BINDING PROTEIN MLAD-RELATED"/>
    <property type="match status" value="1"/>
</dbReference>
<proteinExistence type="predicted"/>
<dbReference type="EMBL" id="CADCUK010000039">
    <property type="protein sequence ID" value="CAA9365625.1"/>
    <property type="molecule type" value="Genomic_DNA"/>
</dbReference>
<evidence type="ECO:0000259" key="3">
    <source>
        <dbReference type="Pfam" id="PF11887"/>
    </source>
</evidence>
<dbReference type="PROSITE" id="PS51257">
    <property type="entry name" value="PROKAR_LIPOPROTEIN"/>
    <property type="match status" value="1"/>
</dbReference>
<feature type="region of interest" description="Disordered" evidence="1">
    <location>
        <begin position="387"/>
        <end position="448"/>
    </location>
</feature>
<feature type="compositionally biased region" description="Gly residues" evidence="1">
    <location>
        <begin position="388"/>
        <end position="400"/>
    </location>
</feature>
<evidence type="ECO:0000256" key="1">
    <source>
        <dbReference type="SAM" id="MobiDB-lite"/>
    </source>
</evidence>
<dbReference type="NCBIfam" id="TIGR00996">
    <property type="entry name" value="Mtu_fam_mce"/>
    <property type="match status" value="1"/>
</dbReference>
<accession>A0A6J4MPZ1</accession>
<dbReference type="GO" id="GO:0005576">
    <property type="term" value="C:extracellular region"/>
    <property type="evidence" value="ECO:0007669"/>
    <property type="project" value="TreeGrafter"/>
</dbReference>
<feature type="domain" description="Mce/MlaD" evidence="2">
    <location>
        <begin position="47"/>
        <end position="122"/>
    </location>
</feature>
<dbReference type="PANTHER" id="PTHR33371:SF15">
    <property type="entry name" value="LIPOPROTEIN LPRN"/>
    <property type="match status" value="1"/>
</dbReference>
<dbReference type="InterPro" id="IPR024516">
    <property type="entry name" value="Mce_C"/>
</dbReference>
<dbReference type="AlphaFoldDB" id="A0A6J4MPZ1"/>
<reference evidence="4" key="1">
    <citation type="submission" date="2020-02" db="EMBL/GenBank/DDBJ databases">
        <authorList>
            <person name="Meier V. D."/>
        </authorList>
    </citation>
    <scope>NUCLEOTIDE SEQUENCE</scope>
    <source>
        <strain evidence="4">AVDCRST_MAG47</strain>
    </source>
</reference>
<sequence>MSSPRRSPWRRTRVAAATACGALLLSGCEFSVYDLPLPGGADVGDNPYEVTVEFRDVLDLVPQSTVKVDDVTVGTVEEVELDGYSAKVTLMLREDVDLPANAEATIRQTSLFGEKFVSLAPPEGNPDSEPLKDGDLIPLERTGRNVEVEEVLGALSLVLNGGGVAQLKTISTELTNIFEGREGSVKSVLEQIRLLMSQLDGRKNEIVRALEQVNSLAISLNKETDTLDLALDELPAALASVDRQRNDLIKMLQALSDLSSVGTRVIRASEANTVRSLNALAPVLTELAKSGDDFANSLQIFLTYPFIDGVVGKNPQQARDIHMGDYTNLSVELDLNLENILNNGIGIPGGPTVKLPNCDDLGQEDLGKLCKDVTGAVVELTEEILGELPGGGGGGGGGGPIPDIDLPRGGNGGGGNGGGGGDGGGILGGLGRAGVGPTDDAGTRTEKSDVDTDLAAMLMWGVMAR</sequence>
<protein>
    <submittedName>
        <fullName evidence="4">MCE-family lipoprotein MceE</fullName>
    </submittedName>
</protein>
<dbReference type="Pfam" id="PF11887">
    <property type="entry name" value="Mce4_CUP1"/>
    <property type="match status" value="1"/>
</dbReference>